<dbReference type="AlphaFoldDB" id="A0A2S7T6Y7"/>
<dbReference type="EMBL" id="MQVX01000001">
    <property type="protein sequence ID" value="PQJ15682.1"/>
    <property type="molecule type" value="Genomic_DNA"/>
</dbReference>
<keyword evidence="2" id="KW-1185">Reference proteome</keyword>
<name>A0A2S7T6Y7_9FLAO</name>
<proteinExistence type="predicted"/>
<dbReference type="Proteomes" id="UP000239366">
    <property type="component" value="Unassembled WGS sequence"/>
</dbReference>
<comment type="caution">
    <text evidence="1">The sequence shown here is derived from an EMBL/GenBank/DDBJ whole genome shotgun (WGS) entry which is preliminary data.</text>
</comment>
<dbReference type="RefSeq" id="WP_105001335.1">
    <property type="nucleotide sequence ID" value="NZ_MQVX01000001.1"/>
</dbReference>
<accession>A0A2S7T6Y7</accession>
<evidence type="ECO:0000313" key="1">
    <source>
        <dbReference type="EMBL" id="PQJ15682.1"/>
    </source>
</evidence>
<organism evidence="1 2">
    <name type="scientific">Aureicoccus marinus</name>
    <dbReference type="NCBI Taxonomy" id="754435"/>
    <lineage>
        <taxon>Bacteria</taxon>
        <taxon>Pseudomonadati</taxon>
        <taxon>Bacteroidota</taxon>
        <taxon>Flavobacteriia</taxon>
        <taxon>Flavobacteriales</taxon>
        <taxon>Flavobacteriaceae</taxon>
        <taxon>Aureicoccus</taxon>
    </lineage>
</organism>
<evidence type="ECO:0000313" key="2">
    <source>
        <dbReference type="Proteomes" id="UP000239366"/>
    </source>
</evidence>
<sequence length="423" mass="49932">MTKAVFIFFCFCGYSLTGFAQDREASTSYELLDWKVSKCEDIYNPYRLLNRIKEQKVSSGNSILSIHFSENCCAEIQPRVETVNDSLIISTSLPNEDDEVEVVAECDCRCSFTMELQIRGELLENQAIYLNDRKIEYSEDFYKTVPVSSSSYQGQEINRTNKYGHREGRWLTFNKAGGIEMEILYPESSLLKKGERIWWKKYSESGMLLFYTSPDSTARWNERGDLLSEIVNYQKGDTTFQRRNRWHENLSIHLRWLERAYLTTIGSERDTAVTMEIIENEYVYREEYYETGQPSLLKVRDTTFRWFPNGDLEELRYPNGRQKFYKTGQLESQFREWKEKGKKGQWHSEHQLSVLFDAENQIKMISYSPSDVQPTSEVMDLTLYVWQWDKFKNLISDPPNWEGPYPWSSIESIVNLLPEYELE</sequence>
<reference evidence="2" key="1">
    <citation type="submission" date="2016-11" db="EMBL/GenBank/DDBJ databases">
        <title>Trade-off between light-utilization and light-protection in marine flavobacteria.</title>
        <authorList>
            <person name="Kumagai Y."/>
            <person name="Yoshizawa S."/>
            <person name="Kogure K."/>
        </authorList>
    </citation>
    <scope>NUCLEOTIDE SEQUENCE [LARGE SCALE GENOMIC DNA]</scope>
    <source>
        <strain evidence="2">SG-18</strain>
    </source>
</reference>
<dbReference type="OrthoDB" id="1441032at2"/>
<gene>
    <name evidence="1" type="ORF">BST99_08020</name>
</gene>
<protein>
    <submittedName>
        <fullName evidence="1">Uncharacterized protein</fullName>
    </submittedName>
</protein>